<evidence type="ECO:0000256" key="1">
    <source>
        <dbReference type="SAM" id="Phobius"/>
    </source>
</evidence>
<keyword evidence="1" id="KW-0812">Transmembrane</keyword>
<accession>A0ABW3NU32</accession>
<reference evidence="3" key="1">
    <citation type="journal article" date="2019" name="Int. J. Syst. Evol. Microbiol.">
        <title>The Global Catalogue of Microorganisms (GCM) 10K type strain sequencing project: providing services to taxonomists for standard genome sequencing and annotation.</title>
        <authorList>
            <consortium name="The Broad Institute Genomics Platform"/>
            <consortium name="The Broad Institute Genome Sequencing Center for Infectious Disease"/>
            <person name="Wu L."/>
            <person name="Ma J."/>
        </authorList>
    </citation>
    <scope>NUCLEOTIDE SEQUENCE [LARGE SCALE GENOMIC DNA]</scope>
    <source>
        <strain evidence="3">CCUG 64793</strain>
    </source>
</reference>
<dbReference type="RefSeq" id="WP_380745183.1">
    <property type="nucleotide sequence ID" value="NZ_JBHTLI010000001.1"/>
</dbReference>
<feature type="transmembrane region" description="Helical" evidence="1">
    <location>
        <begin position="109"/>
        <end position="129"/>
    </location>
</feature>
<evidence type="ECO:0000313" key="3">
    <source>
        <dbReference type="Proteomes" id="UP001597131"/>
    </source>
</evidence>
<feature type="transmembrane region" description="Helical" evidence="1">
    <location>
        <begin position="60"/>
        <end position="77"/>
    </location>
</feature>
<comment type="caution">
    <text evidence="2">The sequence shown here is derived from an EMBL/GenBank/DDBJ whole genome shotgun (WGS) entry which is preliminary data.</text>
</comment>
<name>A0ABW3NU32_9FLAO</name>
<gene>
    <name evidence="2" type="ORF">ACFQ3Q_09605</name>
</gene>
<keyword evidence="1" id="KW-0472">Membrane</keyword>
<dbReference type="Proteomes" id="UP001597131">
    <property type="component" value="Unassembled WGS sequence"/>
</dbReference>
<dbReference type="EMBL" id="JBHTLI010000001">
    <property type="protein sequence ID" value="MFD1096002.1"/>
    <property type="molecule type" value="Genomic_DNA"/>
</dbReference>
<feature type="transmembrane region" description="Helical" evidence="1">
    <location>
        <begin position="83"/>
        <end position="104"/>
    </location>
</feature>
<sequence length="168" mass="18882">MENNICPACKATQIETRDTCGNCEYPFKGTEEERSLHIGKFISRKSIIDTSETAIKRSRNILFVLAGLNMLFILINVSDPQFMVIDIILNFILGLAFLIFGFLIPKSPVVFTIIPLILLLLVYLLNALIDPETLASGFIMKLAIIGTLGYGVYINIKSEKFKKRYNTV</sequence>
<protein>
    <recommendedName>
        <fullName evidence="4">Zinc ribbon domain-containing protein</fullName>
    </recommendedName>
</protein>
<evidence type="ECO:0008006" key="4">
    <source>
        <dbReference type="Google" id="ProtNLM"/>
    </source>
</evidence>
<keyword evidence="3" id="KW-1185">Reference proteome</keyword>
<proteinExistence type="predicted"/>
<feature type="transmembrane region" description="Helical" evidence="1">
    <location>
        <begin position="135"/>
        <end position="156"/>
    </location>
</feature>
<organism evidence="2 3">
    <name type="scientific">Salegentibacter chungangensis</name>
    <dbReference type="NCBI Taxonomy" id="1335724"/>
    <lineage>
        <taxon>Bacteria</taxon>
        <taxon>Pseudomonadati</taxon>
        <taxon>Bacteroidota</taxon>
        <taxon>Flavobacteriia</taxon>
        <taxon>Flavobacteriales</taxon>
        <taxon>Flavobacteriaceae</taxon>
        <taxon>Salegentibacter</taxon>
    </lineage>
</organism>
<keyword evidence="1" id="KW-1133">Transmembrane helix</keyword>
<evidence type="ECO:0000313" key="2">
    <source>
        <dbReference type="EMBL" id="MFD1096002.1"/>
    </source>
</evidence>